<name>B5I2G8_STRX2</name>
<organism evidence="2 3">
    <name type="scientific">Streptomyces sviceus (strain ATCC 29083 / DSM 924 / JCM 4929 / NBRC 13980 / NCIMB 11184 / NRRL 5439 / UC 5370)</name>
    <dbReference type="NCBI Taxonomy" id="463191"/>
    <lineage>
        <taxon>Bacteria</taxon>
        <taxon>Bacillati</taxon>
        <taxon>Actinomycetota</taxon>
        <taxon>Actinomycetes</taxon>
        <taxon>Kitasatosporales</taxon>
        <taxon>Streptomycetaceae</taxon>
        <taxon>Streptomyces</taxon>
    </lineage>
</organism>
<proteinExistence type="predicted"/>
<feature type="compositionally biased region" description="Basic residues" evidence="1">
    <location>
        <begin position="33"/>
        <end position="45"/>
    </location>
</feature>
<sequence>MCRTTMRHGSVRFRRAGVGVRHRRRPAWAALGTRKRRDRPFRTAHPRATDPRPRTRGRSMDAFTAGLLQRIRATETDLTRARDEGDDFLVEVEQGELDDLRRLAAEHGVEVSVAV</sequence>
<dbReference type="AlphaFoldDB" id="B5I2G8"/>
<reference evidence="2" key="1">
    <citation type="submission" date="2009-10" db="EMBL/GenBank/DDBJ databases">
        <title>The genome sequence of Streptomyces sviceus strain ATCC 29083.</title>
        <authorList>
            <consortium name="The Broad Institute Genome Sequencing Platform"/>
            <consortium name="Broad Institute Microbial Sequencing Center"/>
            <person name="Fischbach M."/>
            <person name="Godfrey P."/>
            <person name="Ward D."/>
            <person name="Young S."/>
            <person name="Zeng Q."/>
            <person name="Koehrsen M."/>
            <person name="Alvarado L."/>
            <person name="Berlin A.M."/>
            <person name="Bochicchio J."/>
            <person name="Borenstein D."/>
            <person name="Chapman S.B."/>
            <person name="Chen Z."/>
            <person name="Engels R."/>
            <person name="Freedman E."/>
            <person name="Gellesch M."/>
            <person name="Goldberg J."/>
            <person name="Griggs A."/>
            <person name="Gujja S."/>
            <person name="Heilman E.R."/>
            <person name="Heiman D.I."/>
            <person name="Hepburn T.A."/>
            <person name="Howarth C."/>
            <person name="Jen D."/>
            <person name="Larson L."/>
            <person name="Lewis B."/>
            <person name="Mehta T."/>
            <person name="Park D."/>
            <person name="Pearson M."/>
            <person name="Richards J."/>
            <person name="Roberts A."/>
            <person name="Saif S."/>
            <person name="Shea T.D."/>
            <person name="Shenoy N."/>
            <person name="Sisk P."/>
            <person name="Stolte C."/>
            <person name="Sykes S.N."/>
            <person name="Thomson T."/>
            <person name="Walk T."/>
            <person name="White J."/>
            <person name="Yandava C."/>
            <person name="Straight P."/>
            <person name="Clardy J."/>
            <person name="Hung D."/>
            <person name="Kolter R."/>
            <person name="Mekalanos J."/>
            <person name="Walker S."/>
            <person name="Walsh C.T."/>
            <person name="Wieland-Brown L.C."/>
            <person name="Haas B."/>
            <person name="Nusbaum C."/>
            <person name="Birren B."/>
        </authorList>
    </citation>
    <scope>NUCLEOTIDE SEQUENCE [LARGE SCALE GENOMIC DNA]</scope>
    <source>
        <strain evidence="2">ATCC 29083</strain>
    </source>
</reference>
<evidence type="ECO:0000313" key="2">
    <source>
        <dbReference type="EMBL" id="EDY59273.1"/>
    </source>
</evidence>
<accession>B5I2G8</accession>
<dbReference type="Proteomes" id="UP000002785">
    <property type="component" value="Chromosome"/>
</dbReference>
<keyword evidence="3" id="KW-1185">Reference proteome</keyword>
<evidence type="ECO:0000313" key="3">
    <source>
        <dbReference type="Proteomes" id="UP000002785"/>
    </source>
</evidence>
<dbReference type="eggNOG" id="ENOG502ZDWV">
    <property type="taxonomic scope" value="Bacteria"/>
</dbReference>
<evidence type="ECO:0000256" key="1">
    <source>
        <dbReference type="SAM" id="MobiDB-lite"/>
    </source>
</evidence>
<protein>
    <submittedName>
        <fullName evidence="2">Uncharacterized protein</fullName>
    </submittedName>
</protein>
<feature type="region of interest" description="Disordered" evidence="1">
    <location>
        <begin position="33"/>
        <end position="61"/>
    </location>
</feature>
<dbReference type="HOGENOM" id="CLU_169730_0_0_11"/>
<dbReference type="EMBL" id="CM000951">
    <property type="protein sequence ID" value="EDY59273.1"/>
    <property type="molecule type" value="Genomic_DNA"/>
</dbReference>
<gene>
    <name evidence="2" type="ORF">SSEG_05924</name>
</gene>